<gene>
    <name evidence="1" type="ORF">LTRI10_LOCUS7452</name>
</gene>
<name>A0AAV2CV85_9ROSI</name>
<dbReference type="AlphaFoldDB" id="A0AAV2CV85"/>
<proteinExistence type="predicted"/>
<accession>A0AAV2CV85</accession>
<evidence type="ECO:0000313" key="1">
    <source>
        <dbReference type="EMBL" id="CAL1359991.1"/>
    </source>
</evidence>
<sequence>MDRGHNKGTTTIYSHLSKVTTKEIFDFTVAGAKTLPRRRSLFAWSLFSGTPESLRLESLRLEEKKRMRWSAEAGTSSSPGVSSPGFFGAAEGDSFCSRVRVMEEKLGNLGF</sequence>
<evidence type="ECO:0000313" key="2">
    <source>
        <dbReference type="Proteomes" id="UP001497516"/>
    </source>
</evidence>
<dbReference type="Proteomes" id="UP001497516">
    <property type="component" value="Chromosome 10"/>
</dbReference>
<dbReference type="EMBL" id="OZ034814">
    <property type="protein sequence ID" value="CAL1359991.1"/>
    <property type="molecule type" value="Genomic_DNA"/>
</dbReference>
<protein>
    <submittedName>
        <fullName evidence="1">Uncharacterized protein</fullName>
    </submittedName>
</protein>
<keyword evidence="2" id="KW-1185">Reference proteome</keyword>
<organism evidence="1 2">
    <name type="scientific">Linum trigynum</name>
    <dbReference type="NCBI Taxonomy" id="586398"/>
    <lineage>
        <taxon>Eukaryota</taxon>
        <taxon>Viridiplantae</taxon>
        <taxon>Streptophyta</taxon>
        <taxon>Embryophyta</taxon>
        <taxon>Tracheophyta</taxon>
        <taxon>Spermatophyta</taxon>
        <taxon>Magnoliopsida</taxon>
        <taxon>eudicotyledons</taxon>
        <taxon>Gunneridae</taxon>
        <taxon>Pentapetalae</taxon>
        <taxon>rosids</taxon>
        <taxon>fabids</taxon>
        <taxon>Malpighiales</taxon>
        <taxon>Linaceae</taxon>
        <taxon>Linum</taxon>
    </lineage>
</organism>
<reference evidence="1 2" key="1">
    <citation type="submission" date="2024-04" db="EMBL/GenBank/DDBJ databases">
        <authorList>
            <person name="Fracassetti M."/>
        </authorList>
    </citation>
    <scope>NUCLEOTIDE SEQUENCE [LARGE SCALE GENOMIC DNA]</scope>
</reference>